<protein>
    <submittedName>
        <fullName evidence="6">Cytochrome c</fullName>
    </submittedName>
</protein>
<dbReference type="Pfam" id="PF13442">
    <property type="entry name" value="Cytochrome_CBB3"/>
    <property type="match status" value="1"/>
</dbReference>
<evidence type="ECO:0000313" key="6">
    <source>
        <dbReference type="EMBL" id="XBO40862.1"/>
    </source>
</evidence>
<dbReference type="GO" id="GO:0046872">
    <property type="term" value="F:metal ion binding"/>
    <property type="evidence" value="ECO:0007669"/>
    <property type="project" value="UniProtKB-KW"/>
</dbReference>
<evidence type="ECO:0000256" key="3">
    <source>
        <dbReference type="ARBA" id="ARBA00023004"/>
    </source>
</evidence>
<dbReference type="InterPro" id="IPR009056">
    <property type="entry name" value="Cyt_c-like_dom"/>
</dbReference>
<evidence type="ECO:0000256" key="2">
    <source>
        <dbReference type="ARBA" id="ARBA00022723"/>
    </source>
</evidence>
<dbReference type="EMBL" id="CP157484">
    <property type="protein sequence ID" value="XBO40862.1"/>
    <property type="molecule type" value="Genomic_DNA"/>
</dbReference>
<dbReference type="InterPro" id="IPR036909">
    <property type="entry name" value="Cyt_c-like_dom_sf"/>
</dbReference>
<dbReference type="SUPFAM" id="SSF46626">
    <property type="entry name" value="Cytochrome c"/>
    <property type="match status" value="1"/>
</dbReference>
<evidence type="ECO:0000259" key="5">
    <source>
        <dbReference type="PROSITE" id="PS51007"/>
    </source>
</evidence>
<sequence length="181" mass="18938">MRFLAVVGALAILVGIGAAVYLFGGFYSVAAQVEDPAVMNWALVQIRSRSIRRNAADAPPPDFQGRVAAGAKAFVQRGCPTCHGAPGMEWAKFSEGLNPSPPDLKDIAGGLEPQHIFWVVKHGIRMTGMPSFAAAGVADDEIWSIAAFVKQLPKASEGDFKAWTGQAGAAPPAPDASAPKP</sequence>
<dbReference type="RefSeq" id="WP_406857718.1">
    <property type="nucleotide sequence ID" value="NZ_CP157484.1"/>
</dbReference>
<keyword evidence="2 4" id="KW-0479">Metal-binding</keyword>
<dbReference type="AlphaFoldDB" id="A0AAU7JKA8"/>
<accession>A0AAU7JKA8</accession>
<name>A0AAU7JKA8_9HYPH</name>
<feature type="domain" description="Cytochrome c" evidence="5">
    <location>
        <begin position="65"/>
        <end position="153"/>
    </location>
</feature>
<evidence type="ECO:0000256" key="1">
    <source>
        <dbReference type="ARBA" id="ARBA00022617"/>
    </source>
</evidence>
<gene>
    <name evidence="6" type="ORF">ABEG18_08935</name>
</gene>
<reference evidence="6" key="1">
    <citation type="submission" date="2024-05" db="EMBL/GenBank/DDBJ databases">
        <authorList>
            <person name="Kim S."/>
            <person name="Heo J."/>
            <person name="Choi H."/>
            <person name="Choi Y."/>
            <person name="Kwon S.-W."/>
            <person name="Kim Y."/>
        </authorList>
    </citation>
    <scope>NUCLEOTIDE SEQUENCE</scope>
    <source>
        <strain evidence="6">KACC 23698</strain>
    </source>
</reference>
<dbReference type="GO" id="GO:0009055">
    <property type="term" value="F:electron transfer activity"/>
    <property type="evidence" value="ECO:0007669"/>
    <property type="project" value="InterPro"/>
</dbReference>
<keyword evidence="3 4" id="KW-0408">Iron</keyword>
<organism evidence="6">
    <name type="scientific">Alsobacter sp. KACC 23698</name>
    <dbReference type="NCBI Taxonomy" id="3149229"/>
    <lineage>
        <taxon>Bacteria</taxon>
        <taxon>Pseudomonadati</taxon>
        <taxon>Pseudomonadota</taxon>
        <taxon>Alphaproteobacteria</taxon>
        <taxon>Hyphomicrobiales</taxon>
        <taxon>Alsobacteraceae</taxon>
        <taxon>Alsobacter</taxon>
    </lineage>
</organism>
<proteinExistence type="predicted"/>
<dbReference type="GO" id="GO:0020037">
    <property type="term" value="F:heme binding"/>
    <property type="evidence" value="ECO:0007669"/>
    <property type="project" value="InterPro"/>
</dbReference>
<dbReference type="Gene3D" id="1.10.760.10">
    <property type="entry name" value="Cytochrome c-like domain"/>
    <property type="match status" value="1"/>
</dbReference>
<keyword evidence="1 4" id="KW-0349">Heme</keyword>
<dbReference type="PROSITE" id="PS51007">
    <property type="entry name" value="CYTC"/>
    <property type="match status" value="1"/>
</dbReference>
<evidence type="ECO:0000256" key="4">
    <source>
        <dbReference type="PROSITE-ProRule" id="PRU00433"/>
    </source>
</evidence>